<protein>
    <submittedName>
        <fullName evidence="2">Uncharacterized protein</fullName>
    </submittedName>
</protein>
<evidence type="ECO:0000313" key="2">
    <source>
        <dbReference type="EMBL" id="MBO0345913.1"/>
    </source>
</evidence>
<keyword evidence="3" id="KW-1185">Reference proteome</keyword>
<feature type="region of interest" description="Disordered" evidence="1">
    <location>
        <begin position="1"/>
        <end position="32"/>
    </location>
</feature>
<accession>A0A939EP23</accession>
<evidence type="ECO:0000256" key="1">
    <source>
        <dbReference type="SAM" id="MobiDB-lite"/>
    </source>
</evidence>
<sequence length="67" mass="7010">MPLSSGMDPRVKPEDDGGGEGRNVPISQPHLSTHLSITPHVSGQPTPSVMPWLDHGIHAVAPPLGDT</sequence>
<evidence type="ECO:0000313" key="3">
    <source>
        <dbReference type="Proteomes" id="UP000664779"/>
    </source>
</evidence>
<organism evidence="2 3">
    <name type="scientific">Roseibium limicola</name>
    <dbReference type="NCBI Taxonomy" id="2816037"/>
    <lineage>
        <taxon>Bacteria</taxon>
        <taxon>Pseudomonadati</taxon>
        <taxon>Pseudomonadota</taxon>
        <taxon>Alphaproteobacteria</taxon>
        <taxon>Hyphomicrobiales</taxon>
        <taxon>Stappiaceae</taxon>
        <taxon>Roseibium</taxon>
    </lineage>
</organism>
<dbReference type="RefSeq" id="WP_206940896.1">
    <property type="nucleotide sequence ID" value="NZ_JAFLNF010000004.1"/>
</dbReference>
<name>A0A939EP23_9HYPH</name>
<dbReference type="EMBL" id="JAFLNF010000004">
    <property type="protein sequence ID" value="MBO0345913.1"/>
    <property type="molecule type" value="Genomic_DNA"/>
</dbReference>
<comment type="caution">
    <text evidence="2">The sequence shown here is derived from an EMBL/GenBank/DDBJ whole genome shotgun (WGS) entry which is preliminary data.</text>
</comment>
<gene>
    <name evidence="2" type="ORF">J0X15_11835</name>
</gene>
<proteinExistence type="predicted"/>
<dbReference type="Proteomes" id="UP000664779">
    <property type="component" value="Unassembled WGS sequence"/>
</dbReference>
<dbReference type="AlphaFoldDB" id="A0A939EP23"/>
<reference evidence="2" key="1">
    <citation type="submission" date="2021-03" db="EMBL/GenBank/DDBJ databases">
        <title>Roseibium sp. CAU 1637 isolated from Incheon.</title>
        <authorList>
            <person name="Kim W."/>
        </authorList>
    </citation>
    <scope>NUCLEOTIDE SEQUENCE</scope>
    <source>
        <strain evidence="2">CAU 1637</strain>
    </source>
</reference>